<evidence type="ECO:0000256" key="4">
    <source>
        <dbReference type="ARBA" id="ARBA00023242"/>
    </source>
</evidence>
<dbReference type="Proteomes" id="UP000002630">
    <property type="component" value="Linkage Group LG16"/>
</dbReference>
<dbReference type="SUPFAM" id="SSF47113">
    <property type="entry name" value="Histone-fold"/>
    <property type="match status" value="1"/>
</dbReference>
<evidence type="ECO:0000256" key="1">
    <source>
        <dbReference type="ARBA" id="ARBA00004123"/>
    </source>
</evidence>
<dbReference type="Gene3D" id="1.10.20.10">
    <property type="entry name" value="Histone, subunit A"/>
    <property type="match status" value="1"/>
</dbReference>
<name>D8LPL2_ECTSI</name>
<keyword evidence="2" id="KW-0805">Transcription regulation</keyword>
<proteinExistence type="predicted"/>
<dbReference type="OrthoDB" id="10266074at2759"/>
<dbReference type="Pfam" id="PF02269">
    <property type="entry name" value="TFIID-18kDa"/>
    <property type="match status" value="1"/>
</dbReference>
<dbReference type="EMBL" id="FN649741">
    <property type="protein sequence ID" value="CBN80484.1"/>
    <property type="molecule type" value="Genomic_DNA"/>
</dbReference>
<evidence type="ECO:0000313" key="6">
    <source>
        <dbReference type="Proteomes" id="UP000002630"/>
    </source>
</evidence>
<keyword evidence="3" id="KW-0804">Transcription</keyword>
<dbReference type="InterPro" id="IPR009072">
    <property type="entry name" value="Histone-fold"/>
</dbReference>
<keyword evidence="6" id="KW-1185">Reference proteome</keyword>
<dbReference type="GO" id="GO:0046982">
    <property type="term" value="F:protein heterodimerization activity"/>
    <property type="evidence" value="ECO:0007669"/>
    <property type="project" value="InterPro"/>
</dbReference>
<keyword evidence="4" id="KW-0539">Nucleus</keyword>
<evidence type="ECO:0000256" key="2">
    <source>
        <dbReference type="ARBA" id="ARBA00023015"/>
    </source>
</evidence>
<dbReference type="GO" id="GO:0005634">
    <property type="term" value="C:nucleus"/>
    <property type="evidence" value="ECO:0007669"/>
    <property type="project" value="UniProtKB-SubCell"/>
</dbReference>
<gene>
    <name evidence="5" type="ORF">Esi_0052_0173</name>
</gene>
<organism evidence="5 6">
    <name type="scientific">Ectocarpus siliculosus</name>
    <name type="common">Brown alga</name>
    <name type="synonym">Conferva siliculosa</name>
    <dbReference type="NCBI Taxonomy" id="2880"/>
    <lineage>
        <taxon>Eukaryota</taxon>
        <taxon>Sar</taxon>
        <taxon>Stramenopiles</taxon>
        <taxon>Ochrophyta</taxon>
        <taxon>PX clade</taxon>
        <taxon>Phaeophyceae</taxon>
        <taxon>Ectocarpales</taxon>
        <taxon>Ectocarpaceae</taxon>
        <taxon>Ectocarpus</taxon>
    </lineage>
</organism>
<sequence length="44" mass="4767">MMYGAGDDEHPLPETVGCMQQLVAEYVSHVTSEACLVSISLLEL</sequence>
<evidence type="ECO:0000313" key="5">
    <source>
        <dbReference type="EMBL" id="CBN80484.1"/>
    </source>
</evidence>
<dbReference type="AlphaFoldDB" id="D8LPL2"/>
<dbReference type="EMBL" id="FN648730">
    <property type="protein sequence ID" value="CBN80484.1"/>
    <property type="molecule type" value="Genomic_DNA"/>
</dbReference>
<dbReference type="GO" id="GO:0006366">
    <property type="term" value="P:transcription by RNA polymerase II"/>
    <property type="evidence" value="ECO:0007669"/>
    <property type="project" value="InterPro"/>
</dbReference>
<dbReference type="InParanoid" id="D8LPL2"/>
<protein>
    <submittedName>
        <fullName evidence="5">EsV-1-193/196</fullName>
    </submittedName>
</protein>
<reference evidence="5 6" key="1">
    <citation type="journal article" date="2010" name="Nature">
        <title>The Ectocarpus genome and the independent evolution of multicellularity in brown algae.</title>
        <authorList>
            <person name="Cock J.M."/>
            <person name="Sterck L."/>
            <person name="Rouze P."/>
            <person name="Scornet D."/>
            <person name="Allen A.E."/>
            <person name="Amoutzias G."/>
            <person name="Anthouard V."/>
            <person name="Artiguenave F."/>
            <person name="Aury J.M."/>
            <person name="Badger J.H."/>
            <person name="Beszteri B."/>
            <person name="Billiau K."/>
            <person name="Bonnet E."/>
            <person name="Bothwell J.H."/>
            <person name="Bowler C."/>
            <person name="Boyen C."/>
            <person name="Brownlee C."/>
            <person name="Carrano C.J."/>
            <person name="Charrier B."/>
            <person name="Cho G.Y."/>
            <person name="Coelho S.M."/>
            <person name="Collen J."/>
            <person name="Corre E."/>
            <person name="Da Silva C."/>
            <person name="Delage L."/>
            <person name="Delaroque N."/>
            <person name="Dittami S.M."/>
            <person name="Doulbeau S."/>
            <person name="Elias M."/>
            <person name="Farnham G."/>
            <person name="Gachon C.M."/>
            <person name="Gschloessl B."/>
            <person name="Heesch S."/>
            <person name="Jabbari K."/>
            <person name="Jubin C."/>
            <person name="Kawai H."/>
            <person name="Kimura K."/>
            <person name="Kloareg B."/>
            <person name="Kupper F.C."/>
            <person name="Lang D."/>
            <person name="Le Bail A."/>
            <person name="Leblanc C."/>
            <person name="Lerouge P."/>
            <person name="Lohr M."/>
            <person name="Lopez P.J."/>
            <person name="Martens C."/>
            <person name="Maumus F."/>
            <person name="Michel G."/>
            <person name="Miranda-Saavedra D."/>
            <person name="Morales J."/>
            <person name="Moreau H."/>
            <person name="Motomura T."/>
            <person name="Nagasato C."/>
            <person name="Napoli C.A."/>
            <person name="Nelson D.R."/>
            <person name="Nyvall-Collen P."/>
            <person name="Peters A.F."/>
            <person name="Pommier C."/>
            <person name="Potin P."/>
            <person name="Poulain J."/>
            <person name="Quesneville H."/>
            <person name="Read B."/>
            <person name="Rensing S.A."/>
            <person name="Ritter A."/>
            <person name="Rousvoal S."/>
            <person name="Samanta M."/>
            <person name="Samson G."/>
            <person name="Schroeder D.C."/>
            <person name="Segurens B."/>
            <person name="Strittmatter M."/>
            <person name="Tonon T."/>
            <person name="Tregear J.W."/>
            <person name="Valentin K."/>
            <person name="von Dassow P."/>
            <person name="Yamagishi T."/>
            <person name="Van de Peer Y."/>
            <person name="Wincker P."/>
        </authorList>
    </citation>
    <scope>NUCLEOTIDE SEQUENCE [LARGE SCALE GENOMIC DNA]</scope>
    <source>
        <strain evidence="6">Ec32 / CCAP1310/4</strain>
    </source>
</reference>
<comment type="subcellular location">
    <subcellularLocation>
        <location evidence="1">Nucleus</location>
    </subcellularLocation>
</comment>
<dbReference type="InterPro" id="IPR003195">
    <property type="entry name" value="TFIID_TAF13"/>
</dbReference>
<accession>D8LPL2</accession>
<evidence type="ECO:0000256" key="3">
    <source>
        <dbReference type="ARBA" id="ARBA00023163"/>
    </source>
</evidence>